<organism evidence="1">
    <name type="scientific">Symploca sp. SIO1C4</name>
    <dbReference type="NCBI Taxonomy" id="2607765"/>
    <lineage>
        <taxon>Bacteria</taxon>
        <taxon>Bacillati</taxon>
        <taxon>Cyanobacteriota</taxon>
        <taxon>Cyanophyceae</taxon>
        <taxon>Coleofasciculales</taxon>
        <taxon>Coleofasciculaceae</taxon>
        <taxon>Symploca</taxon>
    </lineage>
</organism>
<keyword evidence="1" id="KW-0456">Lyase</keyword>
<dbReference type="GO" id="GO:0015716">
    <property type="term" value="P:organic phosphonate transport"/>
    <property type="evidence" value="ECO:0007669"/>
    <property type="project" value="InterPro"/>
</dbReference>
<dbReference type="GO" id="GO:0016829">
    <property type="term" value="F:lyase activity"/>
    <property type="evidence" value="ECO:0007669"/>
    <property type="project" value="UniProtKB-KW"/>
</dbReference>
<gene>
    <name evidence="1" type="primary">phnG</name>
    <name evidence="1" type="ORF">F6J89_11180</name>
</gene>
<dbReference type="EMBL" id="JAAHFQ010000179">
    <property type="protein sequence ID" value="NER28168.1"/>
    <property type="molecule type" value="Genomic_DNA"/>
</dbReference>
<dbReference type="NCBIfam" id="TIGR03293">
    <property type="entry name" value="PhnG_redo"/>
    <property type="match status" value="1"/>
</dbReference>
<accession>A0A6B3NFX0</accession>
<comment type="caution">
    <text evidence="1">The sequence shown here is derived from an EMBL/GenBank/DDBJ whole genome shotgun (WGS) entry which is preliminary data.</text>
</comment>
<name>A0A6B3NFX0_9CYAN</name>
<reference evidence="1" key="1">
    <citation type="submission" date="2019-11" db="EMBL/GenBank/DDBJ databases">
        <title>Genomic insights into an expanded diversity of filamentous marine cyanobacteria reveals the extraordinary biosynthetic potential of Moorea and Okeania.</title>
        <authorList>
            <person name="Ferreira Leao T."/>
            <person name="Wang M."/>
            <person name="Moss N."/>
            <person name="Da Silva R."/>
            <person name="Sanders J."/>
            <person name="Nurk S."/>
            <person name="Gurevich A."/>
            <person name="Humphrey G."/>
            <person name="Reher R."/>
            <person name="Zhu Q."/>
            <person name="Belda-Ferre P."/>
            <person name="Glukhov E."/>
            <person name="Rex R."/>
            <person name="Dorrestein P.C."/>
            <person name="Knight R."/>
            <person name="Pevzner P."/>
            <person name="Gerwick W.H."/>
            <person name="Gerwick L."/>
        </authorList>
    </citation>
    <scope>NUCLEOTIDE SEQUENCE</scope>
    <source>
        <strain evidence="1">SIO1C4</strain>
    </source>
</reference>
<dbReference type="AlphaFoldDB" id="A0A6B3NFX0"/>
<sequence>MEQVDNQWLRALTAHAPEIVIQLAARLTQGWQISYETIPQTGLSLLQLEDSVFHEPYYLGEIPLSTAWVKLNIGHGQNYQGAAQVMSDVPNLATSLAICDAIFMNQLEGWQEVADLMARGRVIRQEEDNLRGAMLAKTKVDFSLLNQEESDAAS</sequence>
<dbReference type="Pfam" id="PF06754">
    <property type="entry name" value="PhnG"/>
    <property type="match status" value="1"/>
</dbReference>
<dbReference type="InterPro" id="IPR009609">
    <property type="entry name" value="Phosphonate_metab_PhnG"/>
</dbReference>
<protein>
    <submittedName>
        <fullName evidence="1">Phosphonate C-P lyase system protein PhnG</fullName>
    </submittedName>
</protein>
<evidence type="ECO:0000313" key="1">
    <source>
        <dbReference type="EMBL" id="NER28168.1"/>
    </source>
</evidence>
<proteinExistence type="predicted"/>
<dbReference type="GO" id="GO:0019634">
    <property type="term" value="P:organic phosphonate metabolic process"/>
    <property type="evidence" value="ECO:0007669"/>
    <property type="project" value="InterPro"/>
</dbReference>